<dbReference type="OrthoDB" id="2014201at2759"/>
<evidence type="ECO:0000313" key="4">
    <source>
        <dbReference type="EMBL" id="KAG5626173.1"/>
    </source>
</evidence>
<protein>
    <recommendedName>
        <fullName evidence="6">Hexosyltransferase</fullName>
    </recommendedName>
</protein>
<dbReference type="Gene3D" id="3.90.550.10">
    <property type="entry name" value="Spore Coat Polysaccharide Biosynthesis Protein SpsA, Chain A"/>
    <property type="match status" value="2"/>
</dbReference>
<evidence type="ECO:0000256" key="2">
    <source>
        <dbReference type="ARBA" id="ARBA00022679"/>
    </source>
</evidence>
<dbReference type="Pfam" id="PF01501">
    <property type="entry name" value="Glyco_transf_8"/>
    <property type="match status" value="2"/>
</dbReference>
<dbReference type="InterPro" id="IPR002495">
    <property type="entry name" value="Glyco_trans_8"/>
</dbReference>
<sequence>MVLTKSKSYTLSLIFLSIFLLYLTLTCKLRQKNHDIPISNLEKPTFRQNIVMPMEHFTSKPQWFQLLQDEIKDKSTLKIGLVNLDDVSFFDYVGLHGAKNMETFDVKFPKVSNKIKWKDLFPEWIDEKEVSAKPTCPEIPMPVFELYEELDVVVAKVPCKHVGVDGSRDVLRLQVNLVVANLLVSGGWNKNRPVYAVFIGDCGPMWEIFRCEDILLHEENLWVYKPELKRLKQKILMPVGSCQLARPFSEQEQESWKSYPASTLDKTFHKKPREAYVTVIHSSEAYVCGAIALAQSIILTNSTRDLVLLADDSISPKSLHGLRAAGWKIKKIKRIRSPHAPKNAYNEWNYSKLRIWQLIEYDKVIFIDSDFVVFRNIDQFFSYPELSAAGNDGYIFNSGVMIIEPSKCKFQNLMNKRFEVGSYNGGDQGFLNEMFVWWHRWPTKLNTLKIFINSNHRDLPDDSYTVHYLGLKPWLCYEDYDCNWDKVESQIFASDSAHERWWKVYKKMSMELREYCALTPQMDARIIKWRRKAKKANFSDGHWRIQLITISIISFFIAFIYLSISHSPKRHETLIFHTLKDHKQPTQIFPRHVIKPKWYKYLENKTKNSKFKIGLVNVHETPIEVKDLHDEEVDLVNVYFRRVNKNVIWKDLFPEWINENVPQKSSQCPEIPMPELEDYVDLDVVLARVPCENATNVFRLQVNLVVANLLVKNGLDSNDIYREIYVVFIGPCSPMLEIFRCDDQIWHEGNVWIYKPDLRRLKQKILMPVGSCQLATPFAVQGREVWRKYGSSSTSNKSAYKPREAYVTVLHSSESYVCGAISLAQSIILSKSTKDLILLVDNSISQETLHSLKLAGWKIKIIERIRNPHAKRGTYNEWNYSKLRIWQLTEYDKLIFVDADFLFFKNLDHFFVFPQLSAAGNCRHVFNSGIMIIEPSECTFKTLMEKTLNVVSYNGGDQGFLNEVFSWWHRWPAKLNFLKNFQTDESRKYEYPKDAYAMHYLGLKPWMCYKDYDCNWDVLEYRDFPNDLIHAKWWQVYDLMPKELQKFCDLTPEMDTRIRLERQKAKISNFADGHWKIQVKDPRRLSDSDF</sequence>
<keyword evidence="2" id="KW-0808">Transferase</keyword>
<evidence type="ECO:0000313" key="5">
    <source>
        <dbReference type="Proteomes" id="UP000824120"/>
    </source>
</evidence>
<evidence type="ECO:0008006" key="6">
    <source>
        <dbReference type="Google" id="ProtNLM"/>
    </source>
</evidence>
<dbReference type="InterPro" id="IPR050587">
    <property type="entry name" value="GNT1/Glycosyltrans_8"/>
</dbReference>
<dbReference type="PANTHER" id="PTHR11183">
    <property type="entry name" value="GLYCOGENIN SUBFAMILY MEMBER"/>
    <property type="match status" value="1"/>
</dbReference>
<dbReference type="AlphaFoldDB" id="A0A9J6ANH6"/>
<accession>A0A9J6ANH6</accession>
<dbReference type="EMBL" id="JACXVP010000002">
    <property type="protein sequence ID" value="KAG5626173.1"/>
    <property type="molecule type" value="Genomic_DNA"/>
</dbReference>
<reference evidence="4 5" key="1">
    <citation type="submission" date="2020-09" db="EMBL/GenBank/DDBJ databases">
        <title>De no assembly of potato wild relative species, Solanum commersonii.</title>
        <authorList>
            <person name="Cho K."/>
        </authorList>
    </citation>
    <scope>NUCLEOTIDE SEQUENCE [LARGE SCALE GENOMIC DNA]</scope>
    <source>
        <strain evidence="4">LZ3.2</strain>
        <tissue evidence="4">Leaf</tissue>
    </source>
</reference>
<dbReference type="SUPFAM" id="SSF53448">
    <property type="entry name" value="Nucleotide-diphospho-sugar transferases"/>
    <property type="match status" value="2"/>
</dbReference>
<dbReference type="Proteomes" id="UP000824120">
    <property type="component" value="Chromosome 2"/>
</dbReference>
<evidence type="ECO:0000256" key="1">
    <source>
        <dbReference type="ARBA" id="ARBA00022676"/>
    </source>
</evidence>
<gene>
    <name evidence="4" type="ORF">H5410_011391</name>
</gene>
<dbReference type="InterPro" id="IPR029044">
    <property type="entry name" value="Nucleotide-diphossugar_trans"/>
</dbReference>
<evidence type="ECO:0000256" key="3">
    <source>
        <dbReference type="ARBA" id="ARBA00023211"/>
    </source>
</evidence>
<dbReference type="GO" id="GO:0016757">
    <property type="term" value="F:glycosyltransferase activity"/>
    <property type="evidence" value="ECO:0007669"/>
    <property type="project" value="UniProtKB-KW"/>
</dbReference>
<proteinExistence type="predicted"/>
<organism evidence="4 5">
    <name type="scientific">Solanum commersonii</name>
    <name type="common">Commerson's wild potato</name>
    <name type="synonym">Commerson's nightshade</name>
    <dbReference type="NCBI Taxonomy" id="4109"/>
    <lineage>
        <taxon>Eukaryota</taxon>
        <taxon>Viridiplantae</taxon>
        <taxon>Streptophyta</taxon>
        <taxon>Embryophyta</taxon>
        <taxon>Tracheophyta</taxon>
        <taxon>Spermatophyta</taxon>
        <taxon>Magnoliopsida</taxon>
        <taxon>eudicotyledons</taxon>
        <taxon>Gunneridae</taxon>
        <taxon>Pentapetalae</taxon>
        <taxon>asterids</taxon>
        <taxon>lamiids</taxon>
        <taxon>Solanales</taxon>
        <taxon>Solanaceae</taxon>
        <taxon>Solanoideae</taxon>
        <taxon>Solaneae</taxon>
        <taxon>Solanum</taxon>
    </lineage>
</organism>
<keyword evidence="3" id="KW-0464">Manganese</keyword>
<name>A0A9J6ANH6_SOLCO</name>
<keyword evidence="1" id="KW-0328">Glycosyltransferase</keyword>
<comment type="caution">
    <text evidence="4">The sequence shown here is derived from an EMBL/GenBank/DDBJ whole genome shotgun (WGS) entry which is preliminary data.</text>
</comment>
<dbReference type="CDD" id="cd02537">
    <property type="entry name" value="GT8_Glycogenin"/>
    <property type="match status" value="2"/>
</dbReference>
<keyword evidence="5" id="KW-1185">Reference proteome</keyword>